<proteinExistence type="predicted"/>
<dbReference type="STRING" id="1314800.A0A1B7N1H8"/>
<sequence>MIIPVPYPVYDSSTIIYPESTPHTPQQPLPPRPTHTFKPDGLLPVSPDARHPVLDLSARVEEEWNANLARASRIFPDAVREYHRRYAKVPPPDFDMVGICHRAQRPLI</sequence>
<evidence type="ECO:0000313" key="1">
    <source>
        <dbReference type="EMBL" id="OAX38718.1"/>
    </source>
</evidence>
<gene>
    <name evidence="1" type="ORF">K503DRAFT_137939</name>
</gene>
<dbReference type="OrthoDB" id="2634696at2759"/>
<organism evidence="1 2">
    <name type="scientific">Rhizopogon vinicolor AM-OR11-026</name>
    <dbReference type="NCBI Taxonomy" id="1314800"/>
    <lineage>
        <taxon>Eukaryota</taxon>
        <taxon>Fungi</taxon>
        <taxon>Dikarya</taxon>
        <taxon>Basidiomycota</taxon>
        <taxon>Agaricomycotina</taxon>
        <taxon>Agaricomycetes</taxon>
        <taxon>Agaricomycetidae</taxon>
        <taxon>Boletales</taxon>
        <taxon>Suillineae</taxon>
        <taxon>Rhizopogonaceae</taxon>
        <taxon>Rhizopogon</taxon>
    </lineage>
</organism>
<protein>
    <submittedName>
        <fullName evidence="1">Uncharacterized protein</fullName>
    </submittedName>
</protein>
<dbReference type="EMBL" id="KV448280">
    <property type="protein sequence ID" value="OAX38718.1"/>
    <property type="molecule type" value="Genomic_DNA"/>
</dbReference>
<dbReference type="AlphaFoldDB" id="A0A1B7N1H8"/>
<reference evidence="1 2" key="1">
    <citation type="submission" date="2016-06" db="EMBL/GenBank/DDBJ databases">
        <title>Comparative genomics of the ectomycorrhizal sister species Rhizopogon vinicolor and Rhizopogon vesiculosus (Basidiomycota: Boletales) reveals a divergence of the mating type B locus.</title>
        <authorList>
            <consortium name="DOE Joint Genome Institute"/>
            <person name="Mujic A.B."/>
            <person name="Kuo A."/>
            <person name="Tritt A."/>
            <person name="Lipzen A."/>
            <person name="Chen C."/>
            <person name="Johnson J."/>
            <person name="Sharma A."/>
            <person name="Barry K."/>
            <person name="Grigoriev I.V."/>
            <person name="Spatafora J.W."/>
        </authorList>
    </citation>
    <scope>NUCLEOTIDE SEQUENCE [LARGE SCALE GENOMIC DNA]</scope>
    <source>
        <strain evidence="1 2">AM-OR11-026</strain>
    </source>
</reference>
<accession>A0A1B7N1H8</accession>
<name>A0A1B7N1H8_9AGAM</name>
<dbReference type="Proteomes" id="UP000092154">
    <property type="component" value="Unassembled WGS sequence"/>
</dbReference>
<keyword evidence="2" id="KW-1185">Reference proteome</keyword>
<evidence type="ECO:0000313" key="2">
    <source>
        <dbReference type="Proteomes" id="UP000092154"/>
    </source>
</evidence>
<dbReference type="InParanoid" id="A0A1B7N1H8"/>